<keyword evidence="3 6" id="KW-0812">Transmembrane</keyword>
<accession>A0ABP5FRR0</accession>
<gene>
    <name evidence="9" type="ORF">GCM10009720_11290</name>
</gene>
<keyword evidence="2" id="KW-1003">Cell membrane</keyword>
<dbReference type="PANTHER" id="PTHR37821:SF1">
    <property type="entry name" value="AMINO ACID TRANSPORTER YUIF-RELATED"/>
    <property type="match status" value="1"/>
</dbReference>
<feature type="domain" description="Putative Na+/H+ antiporter N-terminal" evidence="8">
    <location>
        <begin position="18"/>
        <end position="103"/>
    </location>
</feature>
<feature type="transmembrane region" description="Helical" evidence="6">
    <location>
        <begin position="165"/>
        <end position="190"/>
    </location>
</feature>
<proteinExistence type="predicted"/>
<feature type="transmembrane region" description="Helical" evidence="6">
    <location>
        <begin position="388"/>
        <end position="413"/>
    </location>
</feature>
<name>A0ABP5FRR0_9MICC</name>
<keyword evidence="4 6" id="KW-1133">Transmembrane helix</keyword>
<keyword evidence="5 6" id="KW-0472">Membrane</keyword>
<feature type="transmembrane region" description="Helical" evidence="6">
    <location>
        <begin position="74"/>
        <end position="92"/>
    </location>
</feature>
<dbReference type="Pfam" id="PF03553">
    <property type="entry name" value="Na_H_antiporter"/>
    <property type="match status" value="1"/>
</dbReference>
<feature type="transmembrane region" description="Helical" evidence="6">
    <location>
        <begin position="259"/>
        <end position="280"/>
    </location>
</feature>
<comment type="subcellular location">
    <subcellularLocation>
        <location evidence="1">Cell membrane</location>
        <topology evidence="1">Multi-pass membrane protein</topology>
    </subcellularLocation>
</comment>
<dbReference type="Pfam" id="PF13726">
    <property type="entry name" value="Na_H_antiport_2"/>
    <property type="match status" value="1"/>
</dbReference>
<feature type="transmembrane region" description="Helical" evidence="6">
    <location>
        <begin position="210"/>
        <end position="233"/>
    </location>
</feature>
<evidence type="ECO:0000256" key="4">
    <source>
        <dbReference type="ARBA" id="ARBA00022989"/>
    </source>
</evidence>
<dbReference type="InterPro" id="IPR018461">
    <property type="entry name" value="Na/H_Antiport_NhaC-like_C"/>
</dbReference>
<dbReference type="EMBL" id="BAAAMN010000017">
    <property type="protein sequence ID" value="GAA2032632.1"/>
    <property type="molecule type" value="Genomic_DNA"/>
</dbReference>
<evidence type="ECO:0000256" key="5">
    <source>
        <dbReference type="ARBA" id="ARBA00023136"/>
    </source>
</evidence>
<keyword evidence="10" id="KW-1185">Reference proteome</keyword>
<evidence type="ECO:0000313" key="10">
    <source>
        <dbReference type="Proteomes" id="UP001501461"/>
    </source>
</evidence>
<evidence type="ECO:0000256" key="3">
    <source>
        <dbReference type="ARBA" id="ARBA00022692"/>
    </source>
</evidence>
<feature type="transmembrane region" description="Helical" evidence="6">
    <location>
        <begin position="12"/>
        <end position="33"/>
    </location>
</feature>
<dbReference type="InterPro" id="IPR052576">
    <property type="entry name" value="AA_Transporter-Related"/>
</dbReference>
<feature type="transmembrane region" description="Helical" evidence="6">
    <location>
        <begin position="39"/>
        <end position="62"/>
    </location>
</feature>
<feature type="transmembrane region" description="Helical" evidence="6">
    <location>
        <begin position="318"/>
        <end position="337"/>
    </location>
</feature>
<evidence type="ECO:0000256" key="1">
    <source>
        <dbReference type="ARBA" id="ARBA00004651"/>
    </source>
</evidence>
<protein>
    <submittedName>
        <fullName evidence="9">Na+/H+ antiporter family protein</fullName>
    </submittedName>
</protein>
<organism evidence="9 10">
    <name type="scientific">Yaniella flava</name>
    <dbReference type="NCBI Taxonomy" id="287930"/>
    <lineage>
        <taxon>Bacteria</taxon>
        <taxon>Bacillati</taxon>
        <taxon>Actinomycetota</taxon>
        <taxon>Actinomycetes</taxon>
        <taxon>Micrococcales</taxon>
        <taxon>Micrococcaceae</taxon>
        <taxon>Yaniella</taxon>
    </lineage>
</organism>
<feature type="transmembrane region" description="Helical" evidence="6">
    <location>
        <begin position="121"/>
        <end position="153"/>
    </location>
</feature>
<dbReference type="InterPro" id="IPR032813">
    <property type="entry name" value="Na_H_antiport_N"/>
</dbReference>
<evidence type="ECO:0000256" key="6">
    <source>
        <dbReference type="SAM" id="Phobius"/>
    </source>
</evidence>
<evidence type="ECO:0000259" key="8">
    <source>
        <dbReference type="Pfam" id="PF13726"/>
    </source>
</evidence>
<feature type="transmembrane region" description="Helical" evidence="6">
    <location>
        <begin position="357"/>
        <end position="376"/>
    </location>
</feature>
<feature type="transmembrane region" description="Helical" evidence="6">
    <location>
        <begin position="286"/>
        <end position="306"/>
    </location>
</feature>
<feature type="domain" description="Na+/H+ antiporter NhaC-like C-terminal" evidence="7">
    <location>
        <begin position="169"/>
        <end position="460"/>
    </location>
</feature>
<comment type="caution">
    <text evidence="9">The sequence shown here is derived from an EMBL/GenBank/DDBJ whole genome shotgun (WGS) entry which is preliminary data.</text>
</comment>
<dbReference type="PANTHER" id="PTHR37821">
    <property type="entry name" value="AMINO ACID TRANSPORTER YUIF-RELATED"/>
    <property type="match status" value="1"/>
</dbReference>
<dbReference type="Proteomes" id="UP001501461">
    <property type="component" value="Unassembled WGS sequence"/>
</dbReference>
<evidence type="ECO:0000256" key="2">
    <source>
        <dbReference type="ARBA" id="ARBA00022475"/>
    </source>
</evidence>
<evidence type="ECO:0000313" key="9">
    <source>
        <dbReference type="EMBL" id="GAA2032632.1"/>
    </source>
</evidence>
<sequence length="466" mass="48461">MTRNRTPTHIGLCLAIVNAVVIAVAVMLLLALLRVHVVIALFIGALVGGLMAGMGLESTMLAFQGGLGDGAQIALSYALLGAFAMAVAASGLPKALADTLTQRIDKDADGASEKAVTATSYILIAGILAMSIMSQNLLPVHIAFIPLLVPPLLTVMNKLQLDRRLIACVLTFGLVTTYMTLPVGFGKIFLEDILLGNIEQAGLDTSGINIIQAMAIPAAGMVVGLLIAVFISYRKPRSYQDRPIAGGTVVEPTPTRYNIIMSLVAIVATFAIQLIIQFTGSDADGLLLGSLVGLAIFLISGVVQWNKADDVFTSGMRMMALIGFVMIAAQGFASVMIESNQIEPLVTAVQNFFGDNKAMAALAMLIVGLIVTMGIGSSFSTLPIIAAIYVPLCMSLDFSMLATVAIIGTAGALGDAGSPASDSTLGSTAGLAADGQHDHIRDTVIPTFIHYNIPLTGAGWVAAMVL</sequence>
<reference evidence="10" key="1">
    <citation type="journal article" date="2019" name="Int. J. Syst. Evol. Microbiol.">
        <title>The Global Catalogue of Microorganisms (GCM) 10K type strain sequencing project: providing services to taxonomists for standard genome sequencing and annotation.</title>
        <authorList>
            <consortium name="The Broad Institute Genomics Platform"/>
            <consortium name="The Broad Institute Genome Sequencing Center for Infectious Disease"/>
            <person name="Wu L."/>
            <person name="Ma J."/>
        </authorList>
    </citation>
    <scope>NUCLEOTIDE SEQUENCE [LARGE SCALE GENOMIC DNA]</scope>
    <source>
        <strain evidence="10">JCM 13595</strain>
    </source>
</reference>
<evidence type="ECO:0000259" key="7">
    <source>
        <dbReference type="Pfam" id="PF03553"/>
    </source>
</evidence>